<gene>
    <name evidence="1" type="ORF">GGR12_002132</name>
</gene>
<dbReference type="AlphaFoldDB" id="A0A7W6JFP2"/>
<keyword evidence="2" id="KW-1185">Reference proteome</keyword>
<accession>A0A7W6JFP2</accession>
<evidence type="ECO:0000313" key="2">
    <source>
        <dbReference type="Proteomes" id="UP000529946"/>
    </source>
</evidence>
<dbReference type="EMBL" id="JACIDM010000002">
    <property type="protein sequence ID" value="MBB4083266.1"/>
    <property type="molecule type" value="Genomic_DNA"/>
</dbReference>
<dbReference type="InterPro" id="IPR046256">
    <property type="entry name" value="DUF6289"/>
</dbReference>
<evidence type="ECO:0000313" key="1">
    <source>
        <dbReference type="EMBL" id="MBB4083266.1"/>
    </source>
</evidence>
<sequence>MNVKTLKSTVVRTAQIAVLALATTTGVGFGAALAAPAFSIEREYFSDATYNVTVGGSGITCGANQWGWGERTEYVLYYYESCA</sequence>
<dbReference type="Proteomes" id="UP000529946">
    <property type="component" value="Unassembled WGS sequence"/>
</dbReference>
<dbReference type="RefSeq" id="WP_183204378.1">
    <property type="nucleotide sequence ID" value="NZ_BAAAER010000001.1"/>
</dbReference>
<proteinExistence type="predicted"/>
<protein>
    <submittedName>
        <fullName evidence="1">Uncharacterized protein</fullName>
    </submittedName>
</protein>
<comment type="caution">
    <text evidence="1">The sequence shown here is derived from an EMBL/GenBank/DDBJ whole genome shotgun (WGS) entry which is preliminary data.</text>
</comment>
<reference evidence="1 2" key="1">
    <citation type="submission" date="2020-08" db="EMBL/GenBank/DDBJ databases">
        <title>Genomic Encyclopedia of Type Strains, Phase IV (KMG-IV): sequencing the most valuable type-strain genomes for metagenomic binning, comparative biology and taxonomic classification.</title>
        <authorList>
            <person name="Goeker M."/>
        </authorList>
    </citation>
    <scope>NUCLEOTIDE SEQUENCE [LARGE SCALE GENOMIC DNA]</scope>
    <source>
        <strain evidence="1 2">DSM 23960</strain>
    </source>
</reference>
<organism evidence="1 2">
    <name type="scientific">Brevundimonas lenta</name>
    <dbReference type="NCBI Taxonomy" id="424796"/>
    <lineage>
        <taxon>Bacteria</taxon>
        <taxon>Pseudomonadati</taxon>
        <taxon>Pseudomonadota</taxon>
        <taxon>Alphaproteobacteria</taxon>
        <taxon>Caulobacterales</taxon>
        <taxon>Caulobacteraceae</taxon>
        <taxon>Brevundimonas</taxon>
    </lineage>
</organism>
<dbReference type="Pfam" id="PF19806">
    <property type="entry name" value="DUF6289"/>
    <property type="match status" value="1"/>
</dbReference>
<name>A0A7W6JFP2_9CAUL</name>